<dbReference type="GO" id="GO:0031591">
    <property type="term" value="P:wybutosine biosynthetic process"/>
    <property type="evidence" value="ECO:0007669"/>
    <property type="project" value="InterPro"/>
</dbReference>
<dbReference type="SUPFAM" id="SSF53335">
    <property type="entry name" value="S-adenosyl-L-methionine-dependent methyltransferases"/>
    <property type="match status" value="1"/>
</dbReference>
<comment type="pathway">
    <text evidence="1">tRNA modification; wybutosine-tRNA(Phe) biosynthesis.</text>
</comment>
<keyword evidence="5" id="KW-0819">tRNA processing</keyword>
<dbReference type="EC" id="2.5.1.114" evidence="2"/>
<feature type="domain" description="SAM-dependent methyltransferase TRM5/TYW2-type" evidence="8">
    <location>
        <begin position="227"/>
        <end position="542"/>
    </location>
</feature>
<dbReference type="STRING" id="5599.A0A177DDB9"/>
<evidence type="ECO:0000256" key="3">
    <source>
        <dbReference type="ARBA" id="ARBA00022679"/>
    </source>
</evidence>
<dbReference type="InterPro" id="IPR030382">
    <property type="entry name" value="MeTrfase_TRM5/TYW2"/>
</dbReference>
<keyword evidence="3" id="KW-0808">Transferase</keyword>
<dbReference type="Pfam" id="PF02475">
    <property type="entry name" value="TRM5-TYW2_MTfase"/>
    <property type="match status" value="1"/>
</dbReference>
<feature type="region of interest" description="Disordered" evidence="7">
    <location>
        <begin position="25"/>
        <end position="63"/>
    </location>
</feature>
<evidence type="ECO:0000259" key="8">
    <source>
        <dbReference type="PROSITE" id="PS51684"/>
    </source>
</evidence>
<protein>
    <recommendedName>
        <fullName evidence="2">tRNA(Phe) (4-demethylwyosine(37)-C(7)) aminocarboxypropyltransferase</fullName>
        <ecNumber evidence="2">2.5.1.114</ecNumber>
    </recommendedName>
</protein>
<name>A0A177DDB9_ALTAL</name>
<gene>
    <name evidence="9" type="ORF">CC77DRAFT_994087</name>
</gene>
<evidence type="ECO:0000313" key="10">
    <source>
        <dbReference type="Proteomes" id="UP000077248"/>
    </source>
</evidence>
<proteinExistence type="predicted"/>
<dbReference type="PANTHER" id="PTHR23245">
    <property type="entry name" value="TRNA METHYLTRANSFERASE"/>
    <property type="match status" value="1"/>
</dbReference>
<dbReference type="GO" id="GO:0008175">
    <property type="term" value="F:tRNA methyltransferase activity"/>
    <property type="evidence" value="ECO:0007669"/>
    <property type="project" value="TreeGrafter"/>
</dbReference>
<accession>A0A177DDB9</accession>
<reference evidence="9 10" key="1">
    <citation type="submission" date="2016-05" db="EMBL/GenBank/DDBJ databases">
        <title>Comparative analysis of secretome profiles of manganese(II)-oxidizing ascomycete fungi.</title>
        <authorList>
            <consortium name="DOE Joint Genome Institute"/>
            <person name="Zeiner C.A."/>
            <person name="Purvine S.O."/>
            <person name="Zink E.M."/>
            <person name="Wu S."/>
            <person name="Pasa-Tolic L."/>
            <person name="Chaput D.L."/>
            <person name="Haridas S."/>
            <person name="Grigoriev I.V."/>
            <person name="Santelli C.M."/>
            <person name="Hansel C.M."/>
        </authorList>
    </citation>
    <scope>NUCLEOTIDE SEQUENCE [LARGE SCALE GENOMIC DNA]</scope>
    <source>
        <strain evidence="9 10">SRC1lrK2f</strain>
    </source>
</reference>
<comment type="catalytic activity">
    <reaction evidence="6">
        <text>4-demethylwyosine(37) in tRNA(Phe) + S-adenosyl-L-methionine = 4-demethyl-7-[(3S)-3-amino-3-carboxypropyl]wyosine(37) in tRNA(Phe) + S-methyl-5'-thioadenosine + H(+)</text>
        <dbReference type="Rhea" id="RHEA:36355"/>
        <dbReference type="Rhea" id="RHEA-COMP:10164"/>
        <dbReference type="Rhea" id="RHEA-COMP:10378"/>
        <dbReference type="ChEBI" id="CHEBI:15378"/>
        <dbReference type="ChEBI" id="CHEBI:17509"/>
        <dbReference type="ChEBI" id="CHEBI:59789"/>
        <dbReference type="ChEBI" id="CHEBI:64315"/>
        <dbReference type="ChEBI" id="CHEBI:73550"/>
        <dbReference type="EC" id="2.5.1.114"/>
    </reaction>
</comment>
<evidence type="ECO:0000256" key="5">
    <source>
        <dbReference type="ARBA" id="ARBA00022694"/>
    </source>
</evidence>
<evidence type="ECO:0000256" key="7">
    <source>
        <dbReference type="SAM" id="MobiDB-lite"/>
    </source>
</evidence>
<dbReference type="GO" id="GO:0102522">
    <property type="term" value="F:tRNA 4-demethylwyosine alpha-amino-alpha-carboxypropyltransferase activity"/>
    <property type="evidence" value="ECO:0007669"/>
    <property type="project" value="UniProtKB-EC"/>
</dbReference>
<dbReference type="EMBL" id="KV441485">
    <property type="protein sequence ID" value="OAG17705.1"/>
    <property type="molecule type" value="Genomic_DNA"/>
</dbReference>
<evidence type="ECO:0000256" key="4">
    <source>
        <dbReference type="ARBA" id="ARBA00022691"/>
    </source>
</evidence>
<dbReference type="OMA" id="FELNPWS"/>
<dbReference type="GO" id="GO:0030488">
    <property type="term" value="P:tRNA methylation"/>
    <property type="evidence" value="ECO:0007669"/>
    <property type="project" value="TreeGrafter"/>
</dbReference>
<dbReference type="GO" id="GO:0008757">
    <property type="term" value="F:S-adenosylmethionine-dependent methyltransferase activity"/>
    <property type="evidence" value="ECO:0007669"/>
    <property type="project" value="InterPro"/>
</dbReference>
<keyword evidence="4" id="KW-0949">S-adenosyl-L-methionine</keyword>
<organism evidence="9 10">
    <name type="scientific">Alternaria alternata</name>
    <name type="common">Alternaria rot fungus</name>
    <name type="synonym">Torula alternata</name>
    <dbReference type="NCBI Taxonomy" id="5599"/>
    <lineage>
        <taxon>Eukaryota</taxon>
        <taxon>Fungi</taxon>
        <taxon>Dikarya</taxon>
        <taxon>Ascomycota</taxon>
        <taxon>Pezizomycotina</taxon>
        <taxon>Dothideomycetes</taxon>
        <taxon>Pleosporomycetidae</taxon>
        <taxon>Pleosporales</taxon>
        <taxon>Pleosporineae</taxon>
        <taxon>Pleosporaceae</taxon>
        <taxon>Alternaria</taxon>
        <taxon>Alternaria sect. Alternaria</taxon>
        <taxon>Alternaria alternata complex</taxon>
    </lineage>
</organism>
<dbReference type="Proteomes" id="UP000077248">
    <property type="component" value="Unassembled WGS sequence"/>
</dbReference>
<evidence type="ECO:0000256" key="1">
    <source>
        <dbReference type="ARBA" id="ARBA00004797"/>
    </source>
</evidence>
<keyword evidence="10" id="KW-1185">Reference proteome</keyword>
<dbReference type="KEGG" id="aalt:CC77DRAFT_994087"/>
<dbReference type="RefSeq" id="XP_018383126.1">
    <property type="nucleotide sequence ID" value="XM_018536434.1"/>
</dbReference>
<dbReference type="PROSITE" id="PS51684">
    <property type="entry name" value="SAM_MT_TRM5_TYW2"/>
    <property type="match status" value="1"/>
</dbReference>
<evidence type="ECO:0000256" key="6">
    <source>
        <dbReference type="ARBA" id="ARBA00049400"/>
    </source>
</evidence>
<sequence length="542" mass="60052">MEQLSSSKITLIVPKQHVKTVKQALERAGQLDRSSKITPESPNKKEHTSPRNVGPSSSSQQTQFPELCSDAIGGRYIYPESFQDDFQLEDQIRTYQSSSHTTTTLCDSSDRVSGSKEQQRIVLQDLGLSALSQDVSISHDAPVTTLAPRRTNRNPVHKALEESLTSFLGLLPSSQALTVEALVSNFPEGYSVYSPMLLLPHNAFSSAPWKSLIATHSVNSDAMISLWQSMAKAVGATHVAINSPIPLSTRTTVASSAEMTNSENILRSPVNLTPLYGDFGSTPTPQTISNPTATDFANALWVTARQNGIWQTWAPLYTMFSRGNVREKARILNLPTLTTGLDTASAAVDLYAGIGYFAFSYRKSSQALEKGIKQVLCWEINPWSVEGLRRGAEMNKWTCRVLKQEDILRLRQRGQPDHSDLDDADFVVLETSNEAADLDYPSLRSPRLPVRHVNLGLLPSSKLSWRVAVAMLDTKRQGWIHVHENVNVKDVESMKNEVEKTFQDLLYTIDGGLERRVCVVHVERVKMYAPGVVHCVFDVCVG</sequence>
<dbReference type="GO" id="GO:0005737">
    <property type="term" value="C:cytoplasm"/>
    <property type="evidence" value="ECO:0007669"/>
    <property type="project" value="TreeGrafter"/>
</dbReference>
<evidence type="ECO:0000256" key="2">
    <source>
        <dbReference type="ARBA" id="ARBA00012265"/>
    </source>
</evidence>
<dbReference type="InterPro" id="IPR029063">
    <property type="entry name" value="SAM-dependent_MTases_sf"/>
</dbReference>
<dbReference type="AlphaFoldDB" id="A0A177DDB9"/>
<dbReference type="VEuPathDB" id="FungiDB:CC77DRAFT_994087"/>
<dbReference type="PANTHER" id="PTHR23245:SF25">
    <property type="entry name" value="TRNA WYBUTOSINE-SYNTHESIZING PROTEIN 2 HOMOLOG"/>
    <property type="match status" value="1"/>
</dbReference>
<evidence type="ECO:0000313" key="9">
    <source>
        <dbReference type="EMBL" id="OAG17705.1"/>
    </source>
</evidence>
<dbReference type="InterPro" id="IPR056743">
    <property type="entry name" value="TRM5-TYW2-like_MTfase"/>
</dbReference>
<feature type="compositionally biased region" description="Polar residues" evidence="7">
    <location>
        <begin position="50"/>
        <end position="63"/>
    </location>
</feature>
<dbReference type="GeneID" id="29122028"/>
<dbReference type="Gene3D" id="3.40.50.150">
    <property type="entry name" value="Vaccinia Virus protein VP39"/>
    <property type="match status" value="1"/>
</dbReference>